<dbReference type="Proteomes" id="UP001232001">
    <property type="component" value="Chromosome"/>
</dbReference>
<accession>A0ABY8KYC8</accession>
<organism evidence="1 2">
    <name type="scientific">Tenacibaculum tangerinum</name>
    <dbReference type="NCBI Taxonomy" id="3038772"/>
    <lineage>
        <taxon>Bacteria</taxon>
        <taxon>Pseudomonadati</taxon>
        <taxon>Bacteroidota</taxon>
        <taxon>Flavobacteriia</taxon>
        <taxon>Flavobacteriales</taxon>
        <taxon>Flavobacteriaceae</taxon>
        <taxon>Tenacibaculum</taxon>
    </lineage>
</organism>
<keyword evidence="2" id="KW-1185">Reference proteome</keyword>
<name>A0ABY8KYC8_9FLAO</name>
<proteinExistence type="predicted"/>
<reference evidence="1 2" key="1">
    <citation type="submission" date="2023-04" db="EMBL/GenBank/DDBJ databases">
        <title>Tenacibaculum tangerinum sp. nov., isolated from sea tidal flat of South Korea.</title>
        <authorList>
            <person name="Lee S.H."/>
            <person name="Kim J.-J."/>
        </authorList>
    </citation>
    <scope>NUCLEOTIDE SEQUENCE [LARGE SCALE GENOMIC DNA]</scope>
    <source>
        <strain evidence="1 2">GRR-S3-23</strain>
    </source>
</reference>
<protein>
    <submittedName>
        <fullName evidence="1">Uncharacterized protein</fullName>
    </submittedName>
</protein>
<sequence>MGRITREIQNAPLPEMVKSLGIGIAQAQRALDRVSMDLAKELVHTKIEMGGEEYSLLALGFTPTFYQYVDTFFECKMSVSMVESREFGASVSASAGFNVGFAAVSATVSASYSQKYQYSAEASSLIRTKLVTVPNPPVFEQRLQSMIEAELESKRNPNTTTPTNTNS</sequence>
<dbReference type="EMBL" id="CP122539">
    <property type="protein sequence ID" value="WGH74246.1"/>
    <property type="molecule type" value="Genomic_DNA"/>
</dbReference>
<evidence type="ECO:0000313" key="2">
    <source>
        <dbReference type="Proteomes" id="UP001232001"/>
    </source>
</evidence>
<evidence type="ECO:0000313" key="1">
    <source>
        <dbReference type="EMBL" id="WGH74246.1"/>
    </source>
</evidence>
<dbReference type="RefSeq" id="WP_279650127.1">
    <property type="nucleotide sequence ID" value="NZ_CP122539.1"/>
</dbReference>
<gene>
    <name evidence="1" type="ORF">P8625_08950</name>
</gene>